<proteinExistence type="predicted"/>
<name>A0A1M7YU17_9VIBR</name>
<dbReference type="AlphaFoldDB" id="A0A1M7YU17"/>
<evidence type="ECO:0000259" key="1">
    <source>
        <dbReference type="Pfam" id="PF15607"/>
    </source>
</evidence>
<organism evidence="2 3">
    <name type="scientific">Vibrio quintilis</name>
    <dbReference type="NCBI Taxonomy" id="1117707"/>
    <lineage>
        <taxon>Bacteria</taxon>
        <taxon>Pseudomonadati</taxon>
        <taxon>Pseudomonadota</taxon>
        <taxon>Gammaproteobacteria</taxon>
        <taxon>Vibrionales</taxon>
        <taxon>Vibrionaceae</taxon>
        <taxon>Vibrio</taxon>
    </lineage>
</organism>
<accession>A0A1M7YU17</accession>
<gene>
    <name evidence="2" type="ORF">VQ7734_01914</name>
</gene>
<reference evidence="3" key="1">
    <citation type="submission" date="2016-12" db="EMBL/GenBank/DDBJ databases">
        <authorList>
            <person name="Rodrigo-Torres L."/>
            <person name="Arahal R.D."/>
            <person name="Lucena T."/>
        </authorList>
    </citation>
    <scope>NUCLEOTIDE SEQUENCE [LARGE SCALE GENOMIC DNA]</scope>
</reference>
<sequence length="267" mass="31069">MSDTSGWVLKKEITSTPTQIHDPVTIKMPWQHKDGALLVADYILGEMKTNIQSETCKTIRYLLDYHQERLKEWQEFPWWKQFLIKPPTPDLLTAMALWTEKVFKGRDWDHKPLIRDNPHLKAVAVHRKLWSLDKIREYQQKKKPNDKPPTDSKSYWHKYKRHDYFYDIWSNVHYGYVGLACGFSQKLLLQGAGGAQFLDNMTTSGDAPDDVVSVQVGFKLYQQYGDSLAGLTPSVLMDTLEKAQFTNAARDIHLCFHPNKDELKNEN</sequence>
<evidence type="ECO:0000313" key="2">
    <source>
        <dbReference type="EMBL" id="SHO56147.1"/>
    </source>
</evidence>
<dbReference type="STRING" id="1117707.VQ7734_01914"/>
<dbReference type="Pfam" id="PF15607">
    <property type="entry name" value="Ntox44"/>
    <property type="match status" value="1"/>
</dbReference>
<feature type="domain" description="Bacterial toxin 44" evidence="1">
    <location>
        <begin position="98"/>
        <end position="223"/>
    </location>
</feature>
<dbReference type="RefSeq" id="WP_073581833.1">
    <property type="nucleotide sequence ID" value="NZ_AP024897.1"/>
</dbReference>
<protein>
    <recommendedName>
        <fullName evidence="1">Bacterial toxin 44 domain-containing protein</fullName>
    </recommendedName>
</protein>
<dbReference type="EMBL" id="FRFG01000021">
    <property type="protein sequence ID" value="SHO56147.1"/>
    <property type="molecule type" value="Genomic_DNA"/>
</dbReference>
<dbReference type="Proteomes" id="UP000184600">
    <property type="component" value="Unassembled WGS sequence"/>
</dbReference>
<dbReference type="InterPro" id="IPR028946">
    <property type="entry name" value="Ntox44"/>
</dbReference>
<keyword evidence="3" id="KW-1185">Reference proteome</keyword>
<evidence type="ECO:0000313" key="3">
    <source>
        <dbReference type="Proteomes" id="UP000184600"/>
    </source>
</evidence>